<dbReference type="Proteomes" id="UP000034832">
    <property type="component" value="Unassembled WGS sequence"/>
</dbReference>
<evidence type="ECO:0000313" key="2">
    <source>
        <dbReference type="EMBL" id="TKT71769.1"/>
    </source>
</evidence>
<dbReference type="RefSeq" id="WP_046827691.1">
    <property type="nucleotide sequence ID" value="NZ_LBIA02000001.1"/>
</dbReference>
<keyword evidence="1" id="KW-0732">Signal</keyword>
<name>A0A4U6BN15_9BRAD</name>
<dbReference type="SMART" id="SM00671">
    <property type="entry name" value="SEL1"/>
    <property type="match status" value="2"/>
</dbReference>
<dbReference type="AlphaFoldDB" id="A0A4U6BN15"/>
<dbReference type="Pfam" id="PF08238">
    <property type="entry name" value="Sel1"/>
    <property type="match status" value="2"/>
</dbReference>
<accession>A0A4U6BN15</accession>
<comment type="caution">
    <text evidence="2">The sequence shown here is derived from an EMBL/GenBank/DDBJ whole genome shotgun (WGS) entry which is preliminary data.</text>
</comment>
<dbReference type="InterPro" id="IPR011990">
    <property type="entry name" value="TPR-like_helical_dom_sf"/>
</dbReference>
<dbReference type="SUPFAM" id="SSF81901">
    <property type="entry name" value="HCP-like"/>
    <property type="match status" value="1"/>
</dbReference>
<sequence length="166" mass="17901">MFRLTGLTAAVVAFGLIVSAPVAQAGTWEDGVKAFARKEYAAAAKLFRPLAEKGSAVAQYRIALMHKMGLGVSKDRKQAQKWSRLAAKQGNTDAQVLLGSLYYKGEGKESDDIEKAYMWYDIAATQGNDEAKKELAAVSSQLSSQQVAEARAKAQKCASSGYQQCD</sequence>
<proteinExistence type="predicted"/>
<dbReference type="PANTHER" id="PTHR11102:SF160">
    <property type="entry name" value="ERAD-ASSOCIATED E3 UBIQUITIN-PROTEIN LIGASE COMPONENT HRD3"/>
    <property type="match status" value="1"/>
</dbReference>
<evidence type="ECO:0000256" key="1">
    <source>
        <dbReference type="SAM" id="SignalP"/>
    </source>
</evidence>
<dbReference type="STRING" id="211460.YH63_08725"/>
<keyword evidence="3" id="KW-1185">Reference proteome</keyword>
<organism evidence="2 3">
    <name type="scientific">Afipia massiliensis</name>
    <dbReference type="NCBI Taxonomy" id="211460"/>
    <lineage>
        <taxon>Bacteria</taxon>
        <taxon>Pseudomonadati</taxon>
        <taxon>Pseudomonadota</taxon>
        <taxon>Alphaproteobacteria</taxon>
        <taxon>Hyphomicrobiales</taxon>
        <taxon>Nitrobacteraceae</taxon>
        <taxon>Afipia</taxon>
    </lineage>
</organism>
<evidence type="ECO:0000313" key="3">
    <source>
        <dbReference type="Proteomes" id="UP000034832"/>
    </source>
</evidence>
<feature type="signal peptide" evidence="1">
    <location>
        <begin position="1"/>
        <end position="25"/>
    </location>
</feature>
<dbReference type="EMBL" id="LBIA02000001">
    <property type="protein sequence ID" value="TKT71769.1"/>
    <property type="molecule type" value="Genomic_DNA"/>
</dbReference>
<feature type="chain" id="PRO_5020394131" evidence="1">
    <location>
        <begin position="26"/>
        <end position="166"/>
    </location>
</feature>
<gene>
    <name evidence="2" type="ORF">YH63_010255</name>
</gene>
<dbReference type="PANTHER" id="PTHR11102">
    <property type="entry name" value="SEL-1-LIKE PROTEIN"/>
    <property type="match status" value="1"/>
</dbReference>
<dbReference type="Gene3D" id="1.25.40.10">
    <property type="entry name" value="Tetratricopeptide repeat domain"/>
    <property type="match status" value="1"/>
</dbReference>
<dbReference type="InterPro" id="IPR050767">
    <property type="entry name" value="Sel1_AlgK"/>
</dbReference>
<reference evidence="2" key="1">
    <citation type="submission" date="2019-04" db="EMBL/GenBank/DDBJ databases">
        <title>Whole genome sequencing of cave bacteria.</title>
        <authorList>
            <person name="Gan H.M."/>
            <person name="Barton H."/>
            <person name="Savka M.A."/>
        </authorList>
    </citation>
    <scope>NUCLEOTIDE SEQUENCE [LARGE SCALE GENOMIC DNA]</scope>
    <source>
        <strain evidence="2">LC387</strain>
    </source>
</reference>
<dbReference type="OrthoDB" id="112232at2"/>
<protein>
    <submittedName>
        <fullName evidence="2">Sel1 repeat family protein</fullName>
    </submittedName>
</protein>
<dbReference type="InterPro" id="IPR006597">
    <property type="entry name" value="Sel1-like"/>
</dbReference>